<evidence type="ECO:0000259" key="4">
    <source>
        <dbReference type="SMART" id="SM00382"/>
    </source>
</evidence>
<evidence type="ECO:0000256" key="3">
    <source>
        <dbReference type="ARBA" id="ARBA00022840"/>
    </source>
</evidence>
<dbReference type="Proteomes" id="UP000501253">
    <property type="component" value="Chromosome"/>
</dbReference>
<protein>
    <submittedName>
        <fullName evidence="5">YifB family Mg chelatase-like AAA ATPase</fullName>
    </submittedName>
</protein>
<dbReference type="PRINTS" id="PR01657">
    <property type="entry name" value="MCMFAMILY"/>
</dbReference>
<proteinExistence type="inferred from homology"/>
<evidence type="ECO:0000313" key="5">
    <source>
        <dbReference type="EMBL" id="QJA06040.1"/>
    </source>
</evidence>
<sequence>MPVRVFTVALSGVEAIPVEVEVDLSFGLPGTTIVGLPDSAVKESRERVRSALRNSGYDYPDRKITVNLAPADLRKEGSGFDLPLAVGLLAAEGKIPREALKEHLFLGELSLDGRLKGVRGALPVALSARDLGFSRLVLPRENAREASLARDLEILAFEHLSQVVEYLHGRFRPDPPEPFEPPPPRYEVDLADLVGQEQARRALEVAAAGGHNLLLIGPPGAGKTMLARRLPTILPELSLEEALETSRIYSVAGLLSPERPFVTERPFRSPHHTISEVGLIGGGTQLRPGEISLAHHGILFLDELPEFNRRALEALREPLEEGRVTITRATGSVTFPARFMLVCAMNPCRCGHYGDPRRACRCSPQEIRRYRSKLSGPLLDRLDIHLEVPAVDHRELSAERRGEPSEAVRRRVEAARRRQEERYGRTGYLNAHLGPREIQKWCQAEESARKLLERACERLGLSARAYHRVLKLARTIADLEGEEKISAAHVSEALQYRSLDRILLGG</sequence>
<dbReference type="NCBIfam" id="TIGR00368">
    <property type="entry name" value="YifB family Mg chelatase-like AAA ATPase"/>
    <property type="match status" value="1"/>
</dbReference>
<dbReference type="Pfam" id="PF13541">
    <property type="entry name" value="ChlI"/>
    <property type="match status" value="1"/>
</dbReference>
<dbReference type="Gene3D" id="3.30.230.10">
    <property type="match status" value="1"/>
</dbReference>
<evidence type="ECO:0000256" key="1">
    <source>
        <dbReference type="ARBA" id="ARBA00006354"/>
    </source>
</evidence>
<dbReference type="InterPro" id="IPR027417">
    <property type="entry name" value="P-loop_NTPase"/>
</dbReference>
<dbReference type="InterPro" id="IPR045006">
    <property type="entry name" value="CHLI-like"/>
</dbReference>
<dbReference type="EMBL" id="CP042909">
    <property type="protein sequence ID" value="QJA06040.1"/>
    <property type="molecule type" value="Genomic_DNA"/>
</dbReference>
<dbReference type="SUPFAM" id="SSF54211">
    <property type="entry name" value="Ribosomal protein S5 domain 2-like"/>
    <property type="match status" value="1"/>
</dbReference>
<evidence type="ECO:0000313" key="6">
    <source>
        <dbReference type="Proteomes" id="UP000501253"/>
    </source>
</evidence>
<dbReference type="AlphaFoldDB" id="A0A6H1WS94"/>
<dbReference type="InterPro" id="IPR020568">
    <property type="entry name" value="Ribosomal_Su5_D2-typ_SF"/>
</dbReference>
<keyword evidence="2" id="KW-0547">Nucleotide-binding</keyword>
<dbReference type="SMART" id="SM00382">
    <property type="entry name" value="AAA"/>
    <property type="match status" value="1"/>
</dbReference>
<dbReference type="PANTHER" id="PTHR32039">
    <property type="entry name" value="MAGNESIUM-CHELATASE SUBUNIT CHLI"/>
    <property type="match status" value="1"/>
</dbReference>
<accession>A0A6H1WS94</accession>
<dbReference type="Pfam" id="PF01078">
    <property type="entry name" value="Mg_chelatase"/>
    <property type="match status" value="1"/>
</dbReference>
<feature type="domain" description="AAA+ ATPase" evidence="4">
    <location>
        <begin position="209"/>
        <end position="392"/>
    </location>
</feature>
<dbReference type="InterPro" id="IPR000523">
    <property type="entry name" value="Mg_chelatse_chII-like_cat_dom"/>
</dbReference>
<dbReference type="GO" id="GO:0005524">
    <property type="term" value="F:ATP binding"/>
    <property type="evidence" value="ECO:0007669"/>
    <property type="project" value="UniProtKB-KW"/>
</dbReference>
<dbReference type="InterPro" id="IPR025158">
    <property type="entry name" value="Mg_chelat-rel_C"/>
</dbReference>
<dbReference type="InterPro" id="IPR001208">
    <property type="entry name" value="MCM_dom"/>
</dbReference>
<dbReference type="CDD" id="cd00009">
    <property type="entry name" value="AAA"/>
    <property type="match status" value="1"/>
</dbReference>
<dbReference type="SUPFAM" id="SSF52540">
    <property type="entry name" value="P-loop containing nucleoside triphosphate hydrolases"/>
    <property type="match status" value="1"/>
</dbReference>
<dbReference type="InterPro" id="IPR014721">
    <property type="entry name" value="Ribsml_uS5_D2-typ_fold_subgr"/>
</dbReference>
<dbReference type="RefSeq" id="WP_168719395.1">
    <property type="nucleotide sequence ID" value="NZ_CP042909.1"/>
</dbReference>
<name>A0A6H1WS94_9BACT</name>
<keyword evidence="3" id="KW-0067">ATP-binding</keyword>
<dbReference type="InterPro" id="IPR003593">
    <property type="entry name" value="AAA+_ATPase"/>
</dbReference>
<comment type="similarity">
    <text evidence="1">Belongs to the Mg-chelatase subunits D/I family. ComM subfamily.</text>
</comment>
<gene>
    <name evidence="5" type="ORF">FVE67_04175</name>
</gene>
<organism evidence="5 6">
    <name type="scientific">Thermosulfurimonas marina</name>
    <dbReference type="NCBI Taxonomy" id="2047767"/>
    <lineage>
        <taxon>Bacteria</taxon>
        <taxon>Pseudomonadati</taxon>
        <taxon>Thermodesulfobacteriota</taxon>
        <taxon>Thermodesulfobacteria</taxon>
        <taxon>Thermodesulfobacteriales</taxon>
        <taxon>Thermodesulfobacteriaceae</taxon>
        <taxon>Thermosulfurimonas</taxon>
    </lineage>
</organism>
<dbReference type="KEGG" id="tmai:FVE67_04175"/>
<reference evidence="5 6" key="1">
    <citation type="submission" date="2019-08" db="EMBL/GenBank/DDBJ databases">
        <title>Complete genome sequence of Thermosulfurimonas marina SU872T, an anaerobic thermophilic chemolithoautotrophic bacterium isolated from a shallow marine hydrothermal vent.</title>
        <authorList>
            <person name="Allioux M."/>
            <person name="Jebbar M."/>
            <person name="Slobodkina G."/>
            <person name="Slobodkin A."/>
            <person name="Moalic Y."/>
            <person name="Frolova A."/>
            <person name="Shao Z."/>
            <person name="Alain K."/>
        </authorList>
    </citation>
    <scope>NUCLEOTIDE SEQUENCE [LARGE SCALE GENOMIC DNA]</scope>
    <source>
        <strain evidence="5 6">SU872</strain>
    </source>
</reference>
<keyword evidence="6" id="KW-1185">Reference proteome</keyword>
<dbReference type="InterPro" id="IPR004482">
    <property type="entry name" value="Mg_chelat-rel"/>
</dbReference>
<dbReference type="Gene3D" id="3.40.50.300">
    <property type="entry name" value="P-loop containing nucleotide triphosphate hydrolases"/>
    <property type="match status" value="1"/>
</dbReference>
<evidence type="ECO:0000256" key="2">
    <source>
        <dbReference type="ARBA" id="ARBA00022741"/>
    </source>
</evidence>
<dbReference type="GO" id="GO:0003677">
    <property type="term" value="F:DNA binding"/>
    <property type="evidence" value="ECO:0007669"/>
    <property type="project" value="InterPro"/>
</dbReference>
<dbReference type="Pfam" id="PF13335">
    <property type="entry name" value="Mg_chelatase_C"/>
    <property type="match status" value="1"/>
</dbReference>
<dbReference type="PANTHER" id="PTHR32039:SF7">
    <property type="entry name" value="COMPETENCE PROTEIN COMM"/>
    <property type="match status" value="1"/>
</dbReference>